<dbReference type="InterPro" id="IPR011250">
    <property type="entry name" value="OMP/PagP_B-barrel"/>
</dbReference>
<sequence length="282" mass="30989">MLKNKLSKRIPTVLAAAVLPLKLFAMGDHFYVGVNGMVNYIPEDDFKYSTWEVTNNSNTYSLTGKTFKNKSKYGFSGSVAGGRMFENYMQFEVEAGVDMSAKLKAKNNPITPLSSHAAGAGVAGDENMLTKDSVVIDQEMLKTNVFYGLVNAYFNFDMQGSFMPFVGVGAGVAHYKLDFDESSFGTKTELFSNNLISAKLSNYELDKIMQETDKNSIIFQASAGANMMVGDSFLLGAGYRFLSSPGEIDTEQDKDSSGGSSSNKVKHHYMRHNLIVNAKFLM</sequence>
<dbReference type="Proteomes" id="UP001314181">
    <property type="component" value="Unassembled WGS sequence"/>
</dbReference>
<dbReference type="EMBL" id="CAWVOK010000003">
    <property type="protein sequence ID" value="CAK8162350.1"/>
    <property type="molecule type" value="Genomic_DNA"/>
</dbReference>
<dbReference type="RefSeq" id="WP_338363324.1">
    <property type="nucleotide sequence ID" value="NZ_CAWVOK010000003.1"/>
</dbReference>
<protein>
    <recommendedName>
        <fullName evidence="4">Outer membrane protein beta-barrel domain-containing protein</fullName>
    </recommendedName>
</protein>
<feature type="signal peptide" evidence="1">
    <location>
        <begin position="1"/>
        <end position="25"/>
    </location>
</feature>
<evidence type="ECO:0000256" key="1">
    <source>
        <dbReference type="SAM" id="SignalP"/>
    </source>
</evidence>
<reference evidence="2 3" key="1">
    <citation type="submission" date="2024-01" db="EMBL/GenBank/DDBJ databases">
        <authorList>
            <person name="Kunselman E."/>
        </authorList>
    </citation>
    <scope>NUCLEOTIDE SEQUENCE [LARGE SCALE GENOMIC DNA]</scope>
    <source>
        <strain evidence="2">2 abalone samples</strain>
    </source>
</reference>
<comment type="caution">
    <text evidence="2">The sequence shown here is derived from an EMBL/GenBank/DDBJ whole genome shotgun (WGS) entry which is preliminary data.</text>
</comment>
<gene>
    <name evidence="2" type="ORF">CAXC1_120032</name>
</gene>
<keyword evidence="3" id="KW-1185">Reference proteome</keyword>
<evidence type="ECO:0008006" key="4">
    <source>
        <dbReference type="Google" id="ProtNLM"/>
    </source>
</evidence>
<dbReference type="Gene3D" id="2.40.160.20">
    <property type="match status" value="1"/>
</dbReference>
<dbReference type="SUPFAM" id="SSF56925">
    <property type="entry name" value="OMPA-like"/>
    <property type="match status" value="1"/>
</dbReference>
<feature type="chain" id="PRO_5045625692" description="Outer membrane protein beta-barrel domain-containing protein" evidence="1">
    <location>
        <begin position="26"/>
        <end position="282"/>
    </location>
</feature>
<keyword evidence="1" id="KW-0732">Signal</keyword>
<proteinExistence type="predicted"/>
<organism evidence="2 3">
    <name type="scientific">Candidatus Xenohaliotis californiensis</name>
    <dbReference type="NCBI Taxonomy" id="84677"/>
    <lineage>
        <taxon>Bacteria</taxon>
        <taxon>Pseudomonadati</taxon>
        <taxon>Pseudomonadota</taxon>
        <taxon>Alphaproteobacteria</taxon>
        <taxon>Rickettsiales</taxon>
        <taxon>Anaplasmataceae</taxon>
        <taxon>Candidatus Xenohaliotis</taxon>
    </lineage>
</organism>
<accession>A0ABM9N706</accession>
<evidence type="ECO:0000313" key="3">
    <source>
        <dbReference type="Proteomes" id="UP001314181"/>
    </source>
</evidence>
<evidence type="ECO:0000313" key="2">
    <source>
        <dbReference type="EMBL" id="CAK8162350.1"/>
    </source>
</evidence>
<name>A0ABM9N706_9RICK</name>